<protein>
    <recommendedName>
        <fullName evidence="5">MYND-type domain-containing protein</fullName>
    </recommendedName>
</protein>
<organism evidence="6 7">
    <name type="scientific">Athelia psychrophila</name>
    <dbReference type="NCBI Taxonomy" id="1759441"/>
    <lineage>
        <taxon>Eukaryota</taxon>
        <taxon>Fungi</taxon>
        <taxon>Dikarya</taxon>
        <taxon>Basidiomycota</taxon>
        <taxon>Agaricomycotina</taxon>
        <taxon>Agaricomycetes</taxon>
        <taxon>Agaricomycetidae</taxon>
        <taxon>Atheliales</taxon>
        <taxon>Atheliaceae</taxon>
        <taxon>Athelia</taxon>
    </lineage>
</organism>
<dbReference type="GO" id="GO:0008270">
    <property type="term" value="F:zinc ion binding"/>
    <property type="evidence" value="ECO:0007669"/>
    <property type="project" value="UniProtKB-KW"/>
</dbReference>
<keyword evidence="1" id="KW-0479">Metal-binding</keyword>
<sequence>MLDRKCEKCMEPATRRCSGCKDRKAWYCSERCQRKYWPIHIFDCNPTKPINSAYQIAQAVHLARTPFDLQAQQDYGFYNAKSAEDKRMLLCLYEILLVGFEVESKVLHSWRTRDNLAERIKAIFQAVPGATRLLPFLWFLEHQSLLEPLSIIGPELSRPSVLPWRYLVDDISADPTDAEINAVRSGWPEDKKQCYELFGLNLSQFNPIPELPSWMYFGFCTCRVAEESARLGRIYRVMIENCKFDEILAAFRASSLSTLMDECGLRAMRESLPHLQEVLSCTGSTPKKFKSVWWLKLYVLVGDNEIPKSIPAVAIIAYGFANCLDQPREQEDLKEVYRRFFESEKGDPIALHDAAMAGRTFDYVGGVIKLKKKFRRLMTLNHPHVLDSLR</sequence>
<dbReference type="InterPro" id="IPR002893">
    <property type="entry name" value="Znf_MYND"/>
</dbReference>
<name>A0A166WRI8_9AGAM</name>
<dbReference type="SUPFAM" id="SSF144232">
    <property type="entry name" value="HIT/MYND zinc finger-like"/>
    <property type="match status" value="1"/>
</dbReference>
<evidence type="ECO:0000256" key="2">
    <source>
        <dbReference type="ARBA" id="ARBA00022771"/>
    </source>
</evidence>
<accession>A0A166WRI8</accession>
<evidence type="ECO:0000256" key="3">
    <source>
        <dbReference type="ARBA" id="ARBA00022833"/>
    </source>
</evidence>
<dbReference type="Pfam" id="PF01753">
    <property type="entry name" value="zf-MYND"/>
    <property type="match status" value="1"/>
</dbReference>
<gene>
    <name evidence="6" type="ORF">FIBSPDRAFT_810538</name>
</gene>
<dbReference type="PROSITE" id="PS50865">
    <property type="entry name" value="ZF_MYND_2"/>
    <property type="match status" value="1"/>
</dbReference>
<reference evidence="6 7" key="1">
    <citation type="journal article" date="2016" name="Mol. Biol. Evol.">
        <title>Comparative Genomics of Early-Diverging Mushroom-Forming Fungi Provides Insights into the Origins of Lignocellulose Decay Capabilities.</title>
        <authorList>
            <person name="Nagy L.G."/>
            <person name="Riley R."/>
            <person name="Tritt A."/>
            <person name="Adam C."/>
            <person name="Daum C."/>
            <person name="Floudas D."/>
            <person name="Sun H."/>
            <person name="Yadav J.S."/>
            <person name="Pangilinan J."/>
            <person name="Larsson K.H."/>
            <person name="Matsuura K."/>
            <person name="Barry K."/>
            <person name="Labutti K."/>
            <person name="Kuo R."/>
            <person name="Ohm R.A."/>
            <person name="Bhattacharya S.S."/>
            <person name="Shirouzu T."/>
            <person name="Yoshinaga Y."/>
            <person name="Martin F.M."/>
            <person name="Grigoriev I.V."/>
            <person name="Hibbett D.S."/>
        </authorList>
    </citation>
    <scope>NUCLEOTIDE SEQUENCE [LARGE SCALE GENOMIC DNA]</scope>
    <source>
        <strain evidence="6 7">CBS 109695</strain>
    </source>
</reference>
<dbReference type="OrthoDB" id="4851849at2759"/>
<dbReference type="EMBL" id="KV417481">
    <property type="protein sequence ID" value="KZP34030.1"/>
    <property type="molecule type" value="Genomic_DNA"/>
</dbReference>
<dbReference type="Gene3D" id="6.10.140.2220">
    <property type="match status" value="1"/>
</dbReference>
<evidence type="ECO:0000259" key="5">
    <source>
        <dbReference type="PROSITE" id="PS50865"/>
    </source>
</evidence>
<evidence type="ECO:0000313" key="6">
    <source>
        <dbReference type="EMBL" id="KZP34030.1"/>
    </source>
</evidence>
<dbReference type="STRING" id="436010.A0A166WRI8"/>
<evidence type="ECO:0000256" key="1">
    <source>
        <dbReference type="ARBA" id="ARBA00022723"/>
    </source>
</evidence>
<evidence type="ECO:0000256" key="4">
    <source>
        <dbReference type="PROSITE-ProRule" id="PRU00134"/>
    </source>
</evidence>
<dbReference type="AlphaFoldDB" id="A0A166WRI8"/>
<evidence type="ECO:0000313" key="7">
    <source>
        <dbReference type="Proteomes" id="UP000076532"/>
    </source>
</evidence>
<dbReference type="Proteomes" id="UP000076532">
    <property type="component" value="Unassembled WGS sequence"/>
</dbReference>
<keyword evidence="7" id="KW-1185">Reference proteome</keyword>
<proteinExistence type="predicted"/>
<feature type="domain" description="MYND-type" evidence="5">
    <location>
        <begin position="6"/>
        <end position="44"/>
    </location>
</feature>
<keyword evidence="3" id="KW-0862">Zinc</keyword>
<keyword evidence="2 4" id="KW-0863">Zinc-finger</keyword>